<dbReference type="GO" id="GO:0019700">
    <property type="term" value="P:organic phosphonate catabolic process"/>
    <property type="evidence" value="ECO:0007669"/>
    <property type="project" value="TreeGrafter"/>
</dbReference>
<dbReference type="RefSeq" id="WP_152947983.1">
    <property type="nucleotide sequence ID" value="NZ_WHYR01000053.1"/>
</dbReference>
<sequence>MNEHGWDSLLLQVKNLLKIYGEQCPYCLELTGPQANSQVCSRCGSVVACGGISLELYEGEVLGIVGESGSGKSTLLRCLYFDEEATGGEVYLSCYEQGKVNILQESGQRKRYLRNHLIGMVYQNPQLGLDFSFSCSGNIAEKLLAADVRHVGYIREQAARLLMRTEVPVERMDELPGRFSGGMQQRVQIAKALAHNPPLLLLDEVTTGLDVSVQARVLDLIKQLQRQLGIAMIVVSHDLGVIRLLAHRTAVMKNGRVVEIGLTDQILEDPQHPYTQLLVNSLL</sequence>
<dbReference type="InterPro" id="IPR013563">
    <property type="entry name" value="Oligopep_ABC_C"/>
</dbReference>
<dbReference type="Pfam" id="PF08352">
    <property type="entry name" value="oligo_HPY"/>
    <property type="match status" value="1"/>
</dbReference>
<dbReference type="SMART" id="SM00382">
    <property type="entry name" value="AAA"/>
    <property type="match status" value="1"/>
</dbReference>
<comment type="caution">
    <text evidence="5">The sequence shown here is derived from an EMBL/GenBank/DDBJ whole genome shotgun (WGS) entry which is preliminary data.</text>
</comment>
<dbReference type="PIRSF" id="PIRSF037116">
    <property type="entry name" value="CP_lyase_PhnK"/>
    <property type="match status" value="1"/>
</dbReference>
<gene>
    <name evidence="5" type="ORF">GFC01_14855</name>
</gene>
<evidence type="ECO:0000313" key="5">
    <source>
        <dbReference type="EMBL" id="MQL53516.1"/>
    </source>
</evidence>
<dbReference type="EMBL" id="WHYR01000053">
    <property type="protein sequence ID" value="MQL53516.1"/>
    <property type="molecule type" value="Genomic_DNA"/>
</dbReference>
<dbReference type="InterPro" id="IPR017871">
    <property type="entry name" value="ABC_transporter-like_CS"/>
</dbReference>
<protein>
    <submittedName>
        <fullName evidence="5">ATP-binding cassette domain-containing protein</fullName>
    </submittedName>
</protein>
<dbReference type="SUPFAM" id="SSF52540">
    <property type="entry name" value="P-loop containing nucleoside triphosphate hydrolases"/>
    <property type="match status" value="1"/>
</dbReference>
<keyword evidence="2" id="KW-0547">Nucleotide-binding</keyword>
<organism evidence="5 6">
    <name type="scientific">Desulfofundulus thermobenzoicus</name>
    <dbReference type="NCBI Taxonomy" id="29376"/>
    <lineage>
        <taxon>Bacteria</taxon>
        <taxon>Bacillati</taxon>
        <taxon>Bacillota</taxon>
        <taxon>Clostridia</taxon>
        <taxon>Eubacteriales</taxon>
        <taxon>Peptococcaceae</taxon>
        <taxon>Desulfofundulus</taxon>
    </lineage>
</organism>
<evidence type="ECO:0000313" key="6">
    <source>
        <dbReference type="Proteomes" id="UP000441717"/>
    </source>
</evidence>
<dbReference type="OrthoDB" id="9779287at2"/>
<dbReference type="Proteomes" id="UP000441717">
    <property type="component" value="Unassembled WGS sequence"/>
</dbReference>
<dbReference type="PROSITE" id="PS00211">
    <property type="entry name" value="ABC_TRANSPORTER_1"/>
    <property type="match status" value="1"/>
</dbReference>
<name>A0A6N7ITR9_9FIRM</name>
<dbReference type="GO" id="GO:0005524">
    <property type="term" value="F:ATP binding"/>
    <property type="evidence" value="ECO:0007669"/>
    <property type="project" value="UniProtKB-KW"/>
</dbReference>
<dbReference type="AlphaFoldDB" id="A0A6N7ITR9"/>
<dbReference type="PROSITE" id="PS50893">
    <property type="entry name" value="ABC_TRANSPORTER_2"/>
    <property type="match status" value="1"/>
</dbReference>
<evidence type="ECO:0000259" key="4">
    <source>
        <dbReference type="PROSITE" id="PS50893"/>
    </source>
</evidence>
<feature type="domain" description="ABC transporter" evidence="4">
    <location>
        <begin position="11"/>
        <end position="279"/>
    </location>
</feature>
<evidence type="ECO:0000256" key="3">
    <source>
        <dbReference type="ARBA" id="ARBA00022840"/>
    </source>
</evidence>
<dbReference type="GO" id="GO:0015833">
    <property type="term" value="P:peptide transport"/>
    <property type="evidence" value="ECO:0007669"/>
    <property type="project" value="InterPro"/>
</dbReference>
<dbReference type="InterPro" id="IPR012700">
    <property type="entry name" value="PhnK"/>
</dbReference>
<keyword evidence="1" id="KW-0813">Transport</keyword>
<reference evidence="5 6" key="1">
    <citation type="submission" date="2019-10" db="EMBL/GenBank/DDBJ databases">
        <title>Comparative genomics of sulfur disproportionating microorganisms.</title>
        <authorList>
            <person name="Ward L.M."/>
            <person name="Bertran E."/>
            <person name="Johnston D."/>
        </authorList>
    </citation>
    <scope>NUCLEOTIDE SEQUENCE [LARGE SCALE GENOMIC DNA]</scope>
    <source>
        <strain evidence="5 6">DSM 14055</strain>
    </source>
</reference>
<dbReference type="Gene3D" id="3.40.50.300">
    <property type="entry name" value="P-loop containing nucleotide triphosphate hydrolases"/>
    <property type="match status" value="1"/>
</dbReference>
<keyword evidence="6" id="KW-1185">Reference proteome</keyword>
<evidence type="ECO:0000256" key="1">
    <source>
        <dbReference type="ARBA" id="ARBA00022448"/>
    </source>
</evidence>
<dbReference type="Pfam" id="PF00005">
    <property type="entry name" value="ABC_tran"/>
    <property type="match status" value="1"/>
</dbReference>
<dbReference type="PANTHER" id="PTHR42764:SF1">
    <property type="entry name" value="PHOSPHONATES UTILIZATION ATP-BINDING PROTEIN PHNK-RELATED"/>
    <property type="match status" value="1"/>
</dbReference>
<dbReference type="InterPro" id="IPR003439">
    <property type="entry name" value="ABC_transporter-like_ATP-bd"/>
</dbReference>
<dbReference type="PANTHER" id="PTHR42764">
    <property type="entry name" value="PHOSPHONATES UTILIZATION ATP-BINDING PROTEIN PHNK-RELATED"/>
    <property type="match status" value="1"/>
</dbReference>
<dbReference type="InterPro" id="IPR027417">
    <property type="entry name" value="P-loop_NTPase"/>
</dbReference>
<dbReference type="CDD" id="cd03257">
    <property type="entry name" value="ABC_NikE_OppD_transporters"/>
    <property type="match status" value="1"/>
</dbReference>
<accession>A0A6N7ITR9</accession>
<dbReference type="InterPro" id="IPR003593">
    <property type="entry name" value="AAA+_ATPase"/>
</dbReference>
<keyword evidence="3 5" id="KW-0067">ATP-binding</keyword>
<evidence type="ECO:0000256" key="2">
    <source>
        <dbReference type="ARBA" id="ARBA00022741"/>
    </source>
</evidence>
<dbReference type="GO" id="GO:0016887">
    <property type="term" value="F:ATP hydrolysis activity"/>
    <property type="evidence" value="ECO:0007669"/>
    <property type="project" value="InterPro"/>
</dbReference>
<proteinExistence type="predicted"/>